<accession>A0ABM5PPC9</accession>
<dbReference type="Proteomes" id="UP000019226">
    <property type="component" value="Chromosome"/>
</dbReference>
<keyword evidence="2" id="KW-1185">Reference proteome</keyword>
<dbReference type="InterPro" id="IPR017517">
    <property type="entry name" value="Maleyloyr_isom"/>
</dbReference>
<gene>
    <name evidence="1" type="ORF">CCASEI_06265</name>
</gene>
<dbReference type="NCBIfam" id="TIGR03085">
    <property type="entry name" value="TIGR03085 family metal-binding protein"/>
    <property type="match status" value="1"/>
</dbReference>
<reference evidence="2" key="1">
    <citation type="submission" date="2013-02" db="EMBL/GenBank/DDBJ databases">
        <title>The complete genome sequence of Corynebacterium casei LMG S-19264 (=DSM 44701).</title>
        <authorList>
            <person name="Ruckert C."/>
            <person name="Albersmeier A."/>
            <person name="Kalinowski J."/>
        </authorList>
    </citation>
    <scope>NUCLEOTIDE SEQUENCE [LARGE SCALE GENOMIC DNA]</scope>
    <source>
        <strain evidence="2">LMG S-19264</strain>
    </source>
</reference>
<evidence type="ECO:0008006" key="3">
    <source>
        <dbReference type="Google" id="ProtNLM"/>
    </source>
</evidence>
<protein>
    <recommendedName>
        <fullName evidence="3">Mycothiol-dependent maleylpyruvate isomerase metal-binding domain-containing protein</fullName>
    </recommendedName>
</protein>
<dbReference type="NCBIfam" id="TIGR03083">
    <property type="entry name" value="maleylpyruvate isomerase family mycothiol-dependent enzyme"/>
    <property type="match status" value="1"/>
</dbReference>
<evidence type="ECO:0000313" key="2">
    <source>
        <dbReference type="Proteomes" id="UP000019226"/>
    </source>
</evidence>
<dbReference type="InterPro" id="IPR017519">
    <property type="entry name" value="CHP03085"/>
</dbReference>
<evidence type="ECO:0000313" key="1">
    <source>
        <dbReference type="EMBL" id="AHI19829.1"/>
    </source>
</evidence>
<dbReference type="InterPro" id="IPR034660">
    <property type="entry name" value="DinB/YfiT-like"/>
</dbReference>
<name>A0ABM5PPC9_9CORY</name>
<dbReference type="SUPFAM" id="SSF109854">
    <property type="entry name" value="DinB/YfiT-like putative metalloenzymes"/>
    <property type="match status" value="1"/>
</dbReference>
<dbReference type="EMBL" id="CP004350">
    <property type="protein sequence ID" value="AHI19829.1"/>
    <property type="molecule type" value="Genomic_DNA"/>
</dbReference>
<organism evidence="1 2">
    <name type="scientific">Corynebacterium casei LMG S-19264</name>
    <dbReference type="NCBI Taxonomy" id="1285583"/>
    <lineage>
        <taxon>Bacteria</taxon>
        <taxon>Bacillati</taxon>
        <taxon>Actinomycetota</taxon>
        <taxon>Actinomycetes</taxon>
        <taxon>Mycobacteriales</taxon>
        <taxon>Corynebacteriaceae</taxon>
        <taxon>Corynebacterium</taxon>
    </lineage>
</organism>
<proteinExistence type="predicted"/>
<sequence length="213" mass="23763">MSPSMSMLGDMTFSNAQRSQLAALLIDLGPNSPTLCEGWETKDLAAHLWIRENRIDAAGGMFISKLEPRLEDLTQKTLERDYEEVVKEWAAGPPKPVKFIDKQMNTSENFIHHEDVRRANGRTTPQPLSQEAQKQLYGSLKMMAPMMLKKSHSPVVLHPRGFDRIVAADKKGVARNGNDVIRVSGEVGELLLWASGRDVVDVTINGDESKIVR</sequence>